<keyword evidence="2" id="KW-1003">Cell membrane</keyword>
<keyword evidence="5 7" id="KW-0472">Membrane</keyword>
<feature type="region of interest" description="Disordered" evidence="6">
    <location>
        <begin position="1"/>
        <end position="21"/>
    </location>
</feature>
<name>A0ABY3VR03_9MYCO</name>
<dbReference type="InterPro" id="IPR016795">
    <property type="entry name" value="UCP021697"/>
</dbReference>
<evidence type="ECO:0000256" key="7">
    <source>
        <dbReference type="SAM" id="Phobius"/>
    </source>
</evidence>
<dbReference type="PANTHER" id="PTHR36115">
    <property type="entry name" value="PROLINE-RICH ANTIGEN HOMOLOG-RELATED"/>
    <property type="match status" value="1"/>
</dbReference>
<feature type="transmembrane region" description="Helical" evidence="7">
    <location>
        <begin position="114"/>
        <end position="137"/>
    </location>
</feature>
<feature type="domain" description="RDD" evidence="8">
    <location>
        <begin position="34"/>
        <end position="135"/>
    </location>
</feature>
<gene>
    <name evidence="9" type="ORF">MKK62_10300</name>
</gene>
<accession>A0ABY3VR03</accession>
<proteinExistence type="predicted"/>
<dbReference type="EMBL" id="CP092488">
    <property type="protein sequence ID" value="UMB71588.1"/>
    <property type="molecule type" value="Genomic_DNA"/>
</dbReference>
<evidence type="ECO:0000259" key="8">
    <source>
        <dbReference type="Pfam" id="PF06271"/>
    </source>
</evidence>
<dbReference type="InterPro" id="IPR051791">
    <property type="entry name" value="Pra-immunoreactive"/>
</dbReference>
<organism evidence="9 10">
    <name type="scientific">Mycobacterium paraterrae</name>
    <dbReference type="NCBI Taxonomy" id="577492"/>
    <lineage>
        <taxon>Bacteria</taxon>
        <taxon>Bacillati</taxon>
        <taxon>Actinomycetota</taxon>
        <taxon>Actinomycetes</taxon>
        <taxon>Mycobacteriales</taxon>
        <taxon>Mycobacteriaceae</taxon>
        <taxon>Mycobacterium</taxon>
    </lineage>
</organism>
<keyword evidence="3 7" id="KW-0812">Transmembrane</keyword>
<protein>
    <submittedName>
        <fullName evidence="9">RDD family protein</fullName>
    </submittedName>
</protein>
<keyword evidence="4 7" id="KW-1133">Transmembrane helix</keyword>
<evidence type="ECO:0000256" key="1">
    <source>
        <dbReference type="ARBA" id="ARBA00004651"/>
    </source>
</evidence>
<dbReference type="InterPro" id="IPR010432">
    <property type="entry name" value="RDD"/>
</dbReference>
<evidence type="ECO:0000256" key="6">
    <source>
        <dbReference type="SAM" id="MobiDB-lite"/>
    </source>
</evidence>
<dbReference type="Pfam" id="PF06271">
    <property type="entry name" value="RDD"/>
    <property type="match status" value="1"/>
</dbReference>
<evidence type="ECO:0000313" key="10">
    <source>
        <dbReference type="Proteomes" id="UP001055336"/>
    </source>
</evidence>
<reference evidence="9" key="1">
    <citation type="submission" date="2022-08" db="EMBL/GenBank/DDBJ databases">
        <title>Whole genome sequencing of non-tuberculosis mycobacteria type-strains.</title>
        <authorList>
            <person name="Igarashi Y."/>
            <person name="Osugi A."/>
            <person name="Mitarai S."/>
        </authorList>
    </citation>
    <scope>NUCLEOTIDE SEQUENCE</scope>
    <source>
        <strain evidence="9">DSM 45127</strain>
    </source>
</reference>
<evidence type="ECO:0000256" key="2">
    <source>
        <dbReference type="ARBA" id="ARBA00022475"/>
    </source>
</evidence>
<evidence type="ECO:0000313" key="9">
    <source>
        <dbReference type="EMBL" id="UMB71588.1"/>
    </source>
</evidence>
<comment type="subcellular location">
    <subcellularLocation>
        <location evidence="1">Cell membrane</location>
        <topology evidence="1">Multi-pass membrane protein</topology>
    </subcellularLocation>
</comment>
<evidence type="ECO:0000256" key="4">
    <source>
        <dbReference type="ARBA" id="ARBA00022989"/>
    </source>
</evidence>
<keyword evidence="10" id="KW-1185">Reference proteome</keyword>
<dbReference type="PANTHER" id="PTHR36115:SF6">
    <property type="entry name" value="PROLINE-RICH ANTIGEN HOMOLOG"/>
    <property type="match status" value="1"/>
</dbReference>
<sequence>MTPGDRPPQTGEAAQADAYPGQSLGLPESGSGALASLGRRLVALLVDWFIAYGLARLTVTAGLMTSRQFLYGQAGAAVVLATWLVLGVVAVRLFQFTPGQFALGLRVASVDGRLNVGLGRAAVRGVLIAFVIPALFVDVDGRGIQDRVTGTAVVRR</sequence>
<dbReference type="RefSeq" id="WP_240263337.1">
    <property type="nucleotide sequence ID" value="NZ_CP092488.2"/>
</dbReference>
<evidence type="ECO:0000256" key="3">
    <source>
        <dbReference type="ARBA" id="ARBA00022692"/>
    </source>
</evidence>
<dbReference type="Proteomes" id="UP001055336">
    <property type="component" value="Chromosome"/>
</dbReference>
<evidence type="ECO:0000256" key="5">
    <source>
        <dbReference type="ARBA" id="ARBA00023136"/>
    </source>
</evidence>
<dbReference type="PIRSF" id="PIRSF021697">
    <property type="entry name" value="UCP021697"/>
    <property type="match status" value="1"/>
</dbReference>
<feature type="transmembrane region" description="Helical" evidence="7">
    <location>
        <begin position="71"/>
        <end position="94"/>
    </location>
</feature>